<accession>A0ABU6ZUT6</accession>
<keyword evidence="1" id="KW-0472">Membrane</keyword>
<organism evidence="2 3">
    <name type="scientific">Stylosanthes scabra</name>
    <dbReference type="NCBI Taxonomy" id="79078"/>
    <lineage>
        <taxon>Eukaryota</taxon>
        <taxon>Viridiplantae</taxon>
        <taxon>Streptophyta</taxon>
        <taxon>Embryophyta</taxon>
        <taxon>Tracheophyta</taxon>
        <taxon>Spermatophyta</taxon>
        <taxon>Magnoliopsida</taxon>
        <taxon>eudicotyledons</taxon>
        <taxon>Gunneridae</taxon>
        <taxon>Pentapetalae</taxon>
        <taxon>rosids</taxon>
        <taxon>fabids</taxon>
        <taxon>Fabales</taxon>
        <taxon>Fabaceae</taxon>
        <taxon>Papilionoideae</taxon>
        <taxon>50 kb inversion clade</taxon>
        <taxon>dalbergioids sensu lato</taxon>
        <taxon>Dalbergieae</taxon>
        <taxon>Pterocarpus clade</taxon>
        <taxon>Stylosanthes</taxon>
    </lineage>
</organism>
<evidence type="ECO:0000256" key="1">
    <source>
        <dbReference type="SAM" id="Phobius"/>
    </source>
</evidence>
<keyword evidence="1" id="KW-0812">Transmembrane</keyword>
<evidence type="ECO:0000313" key="3">
    <source>
        <dbReference type="Proteomes" id="UP001341840"/>
    </source>
</evidence>
<reference evidence="2 3" key="1">
    <citation type="journal article" date="2023" name="Plants (Basel)">
        <title>Bridging the Gap: Combining Genomics and Transcriptomics Approaches to Understand Stylosanthes scabra, an Orphan Legume from the Brazilian Caatinga.</title>
        <authorList>
            <person name="Ferreira-Neto J.R.C."/>
            <person name="da Silva M.D."/>
            <person name="Binneck E."/>
            <person name="de Melo N.F."/>
            <person name="da Silva R.H."/>
            <person name="de Melo A.L.T.M."/>
            <person name="Pandolfi V."/>
            <person name="Bustamante F.O."/>
            <person name="Brasileiro-Vidal A.C."/>
            <person name="Benko-Iseppon A.M."/>
        </authorList>
    </citation>
    <scope>NUCLEOTIDE SEQUENCE [LARGE SCALE GENOMIC DNA]</scope>
    <source>
        <tissue evidence="2">Leaves</tissue>
    </source>
</reference>
<dbReference type="Proteomes" id="UP001341840">
    <property type="component" value="Unassembled WGS sequence"/>
</dbReference>
<sequence length="117" mass="12567">MRCRPQLLLVLPQNRGGEGRKFVGSAAAVLACSIAAPAVAVAGAPPRRYRRREGGEELEQRPRRRRSFCIFCLPLLDNPCRIGVVAASATPGCCCPISLLPLLLLHITDVPAAVLHC</sequence>
<gene>
    <name evidence="2" type="ORF">PIB30_096560</name>
</gene>
<evidence type="ECO:0000313" key="2">
    <source>
        <dbReference type="EMBL" id="MED6225739.1"/>
    </source>
</evidence>
<dbReference type="EMBL" id="JASCZI010274160">
    <property type="protein sequence ID" value="MED6225739.1"/>
    <property type="molecule type" value="Genomic_DNA"/>
</dbReference>
<proteinExistence type="predicted"/>
<feature type="transmembrane region" description="Helical" evidence="1">
    <location>
        <begin position="22"/>
        <end position="42"/>
    </location>
</feature>
<dbReference type="PROSITE" id="PS51257">
    <property type="entry name" value="PROKAR_LIPOPROTEIN"/>
    <property type="match status" value="1"/>
</dbReference>
<name>A0ABU6ZUT6_9FABA</name>
<protein>
    <submittedName>
        <fullName evidence="2">Uncharacterized protein</fullName>
    </submittedName>
</protein>
<comment type="caution">
    <text evidence="2">The sequence shown here is derived from an EMBL/GenBank/DDBJ whole genome shotgun (WGS) entry which is preliminary data.</text>
</comment>
<keyword evidence="3" id="KW-1185">Reference proteome</keyword>
<keyword evidence="1" id="KW-1133">Transmembrane helix</keyword>